<organism evidence="2 3">
    <name type="scientific">Paraburkholderia ribeironis</name>
    <dbReference type="NCBI Taxonomy" id="1247936"/>
    <lineage>
        <taxon>Bacteria</taxon>
        <taxon>Pseudomonadati</taxon>
        <taxon>Pseudomonadota</taxon>
        <taxon>Betaproteobacteria</taxon>
        <taxon>Burkholderiales</taxon>
        <taxon>Burkholderiaceae</taxon>
        <taxon>Paraburkholderia</taxon>
    </lineage>
</organism>
<proteinExistence type="predicted"/>
<feature type="transmembrane region" description="Helical" evidence="1">
    <location>
        <begin position="54"/>
        <end position="73"/>
    </location>
</feature>
<accession>A0A1N7RV49</accession>
<sequence length="162" mass="17554">MNARRTSRTIVLSDRLFEDERAPTDGFCAAASVGVPPDVCAWAEFAQIAMTTDVIAPIILLAPFVFICAPLPVCPELPFEPRSASGAEAARAMPPRDGCTAVRTDYRLRRQDEQGVRGWAGRRRCIARAGRELPAAPFQTTLSCAYALARISLMIRTNSSAG</sequence>
<evidence type="ECO:0000313" key="2">
    <source>
        <dbReference type="EMBL" id="SIT38583.1"/>
    </source>
</evidence>
<keyword evidence="1" id="KW-1133">Transmembrane helix</keyword>
<keyword evidence="1" id="KW-0812">Transmembrane</keyword>
<reference evidence="2 3" key="1">
    <citation type="submission" date="2016-12" db="EMBL/GenBank/DDBJ databases">
        <authorList>
            <person name="Song W.-J."/>
            <person name="Kurnit D.M."/>
        </authorList>
    </citation>
    <scope>NUCLEOTIDE SEQUENCE [LARGE SCALE GENOMIC DNA]</scope>
    <source>
        <strain evidence="2 3">STM7296</strain>
    </source>
</reference>
<gene>
    <name evidence="2" type="ORF">BN2475_150175</name>
</gene>
<keyword evidence="1" id="KW-0472">Membrane</keyword>
<keyword evidence="3" id="KW-1185">Reference proteome</keyword>
<dbReference type="AlphaFoldDB" id="A0A1N7RV49"/>
<dbReference type="EMBL" id="CYGX02000015">
    <property type="protein sequence ID" value="SIT38583.1"/>
    <property type="molecule type" value="Genomic_DNA"/>
</dbReference>
<evidence type="ECO:0000256" key="1">
    <source>
        <dbReference type="SAM" id="Phobius"/>
    </source>
</evidence>
<protein>
    <submittedName>
        <fullName evidence="2">Uncharacterized protein</fullName>
    </submittedName>
</protein>
<name>A0A1N7RV49_9BURK</name>
<evidence type="ECO:0000313" key="3">
    <source>
        <dbReference type="Proteomes" id="UP000187012"/>
    </source>
</evidence>
<dbReference type="Proteomes" id="UP000187012">
    <property type="component" value="Unassembled WGS sequence"/>
</dbReference>